<protein>
    <submittedName>
        <fullName evidence="1">Uncharacterized protein</fullName>
    </submittedName>
</protein>
<comment type="caution">
    <text evidence="1">The sequence shown here is derived from an EMBL/GenBank/DDBJ whole genome shotgun (WGS) entry which is preliminary data.</text>
</comment>
<dbReference type="RefSeq" id="WP_169762412.1">
    <property type="nucleotide sequence ID" value="NZ_JABCUP010000004.1"/>
</dbReference>
<gene>
    <name evidence="1" type="ORF">HHJ77_03945</name>
</gene>
<dbReference type="Proteomes" id="UP000575397">
    <property type="component" value="Unassembled WGS sequence"/>
</dbReference>
<sequence length="48" mass="5352">MWQAAVLRERDISAGLSQLAIIAFAQNSRPASPESVLSRLLRRANRQC</sequence>
<name>A0A7Y0USV8_9ACTO</name>
<dbReference type="EMBL" id="JABCUS010000006">
    <property type="protein sequence ID" value="NMX03108.1"/>
    <property type="molecule type" value="Genomic_DNA"/>
</dbReference>
<proteinExistence type="predicted"/>
<accession>A0A7Y0USV8</accession>
<organism evidence="1 2">
    <name type="scientific">Mobiluncus mulieris</name>
    <dbReference type="NCBI Taxonomy" id="2052"/>
    <lineage>
        <taxon>Bacteria</taxon>
        <taxon>Bacillati</taxon>
        <taxon>Actinomycetota</taxon>
        <taxon>Actinomycetes</taxon>
        <taxon>Actinomycetales</taxon>
        <taxon>Actinomycetaceae</taxon>
        <taxon>Mobiluncus</taxon>
    </lineage>
</organism>
<reference evidence="1 2" key="1">
    <citation type="submission" date="2020-04" db="EMBL/GenBank/DDBJ databases">
        <title>Antimicrobial susceptibility and clonality of vaginal-derived multi-drug resistant Mobiluncus isolates in China.</title>
        <authorList>
            <person name="Zhang X."/>
        </authorList>
    </citation>
    <scope>NUCLEOTIDE SEQUENCE [LARGE SCALE GENOMIC DNA]</scope>
    <source>
        <strain evidence="1 2">12</strain>
    </source>
</reference>
<dbReference type="AlphaFoldDB" id="A0A7Y0USV8"/>
<evidence type="ECO:0000313" key="2">
    <source>
        <dbReference type="Proteomes" id="UP000575397"/>
    </source>
</evidence>
<evidence type="ECO:0000313" key="1">
    <source>
        <dbReference type="EMBL" id="NMX03108.1"/>
    </source>
</evidence>